<dbReference type="Proteomes" id="UP000464318">
    <property type="component" value="Chromosome"/>
</dbReference>
<dbReference type="EMBL" id="CP029149">
    <property type="protein sequence ID" value="QHN65426.1"/>
    <property type="molecule type" value="Genomic_DNA"/>
</dbReference>
<protein>
    <submittedName>
        <fullName evidence="1">Uncharacterized protein</fullName>
    </submittedName>
</protein>
<dbReference type="OrthoDB" id="1274357at2"/>
<dbReference type="AlphaFoldDB" id="A0A6P1QTJ8"/>
<accession>A0A6P1QTJ8</accession>
<organism evidence="1 2">
    <name type="scientific">Bergeyella cardium</name>
    <dbReference type="NCBI Taxonomy" id="1585976"/>
    <lineage>
        <taxon>Bacteria</taxon>
        <taxon>Pseudomonadati</taxon>
        <taxon>Bacteroidota</taxon>
        <taxon>Flavobacteriia</taxon>
        <taxon>Flavobacteriales</taxon>
        <taxon>Weeksellaceae</taxon>
        <taxon>Bergeyella</taxon>
    </lineage>
</organism>
<dbReference type="KEGG" id="bcad:DBX24_05775"/>
<gene>
    <name evidence="1" type="ORF">DBX24_05775</name>
</gene>
<sequence>MNFPKIKESEYAILIADSNTGIILDVDFNIYIDDNQAIYRIFSSIDEVKEFIEEILKEKENIEIIVYDNNKNVVMFQK</sequence>
<proteinExistence type="predicted"/>
<dbReference type="RefSeq" id="WP_160224253.1">
    <property type="nucleotide sequence ID" value="NZ_CP029149.1"/>
</dbReference>
<keyword evidence="2" id="KW-1185">Reference proteome</keyword>
<evidence type="ECO:0000313" key="2">
    <source>
        <dbReference type="Proteomes" id="UP000464318"/>
    </source>
</evidence>
<name>A0A6P1QTJ8_9FLAO</name>
<evidence type="ECO:0000313" key="1">
    <source>
        <dbReference type="EMBL" id="QHN65426.1"/>
    </source>
</evidence>
<reference evidence="1 2" key="1">
    <citation type="submission" date="2018-04" db="EMBL/GenBank/DDBJ databases">
        <title>Characteristic and Complete Genome Sequencing of A Novel Member of Infective Endocarditis Causative Bacteria: Bergeyella cardium QL-PH.</title>
        <authorList>
            <person name="Pan H."/>
            <person name="Sun E."/>
            <person name="Zhang Y."/>
        </authorList>
    </citation>
    <scope>NUCLEOTIDE SEQUENCE [LARGE SCALE GENOMIC DNA]</scope>
    <source>
        <strain evidence="1 2">HPQL</strain>
    </source>
</reference>